<dbReference type="PANTHER" id="PTHR12692:SF0">
    <property type="entry name" value="GH11935P"/>
    <property type="match status" value="1"/>
</dbReference>
<feature type="transmembrane region" description="Helical" evidence="9">
    <location>
        <begin position="243"/>
        <end position="262"/>
    </location>
</feature>
<comment type="similarity">
    <text evidence="3">Belongs to the OST3/OST6 family.</text>
</comment>
<dbReference type="InterPro" id="IPR036249">
    <property type="entry name" value="Thioredoxin-like_sf"/>
</dbReference>
<evidence type="ECO:0000256" key="2">
    <source>
        <dbReference type="ARBA" id="ARBA00004477"/>
    </source>
</evidence>
<keyword evidence="6" id="KW-0256">Endoplasmic reticulum</keyword>
<evidence type="ECO:0000313" key="11">
    <source>
        <dbReference type="RefSeq" id="XP_013784968.1"/>
    </source>
</evidence>
<evidence type="ECO:0000256" key="4">
    <source>
        <dbReference type="ARBA" id="ARBA00022692"/>
    </source>
</evidence>
<dbReference type="Gene3D" id="3.40.30.10">
    <property type="entry name" value="Glutaredoxin"/>
    <property type="match status" value="1"/>
</dbReference>
<dbReference type="SUPFAM" id="SSF52833">
    <property type="entry name" value="Thioredoxin-like"/>
    <property type="match status" value="1"/>
</dbReference>
<keyword evidence="8 9" id="KW-0472">Membrane</keyword>
<reference evidence="11" key="1">
    <citation type="submission" date="2025-08" db="UniProtKB">
        <authorList>
            <consortium name="RefSeq"/>
        </authorList>
    </citation>
    <scope>IDENTIFICATION</scope>
    <source>
        <tissue evidence="11">Muscle</tissue>
    </source>
</reference>
<comment type="subcellular location">
    <subcellularLocation>
        <location evidence="2">Endoplasmic reticulum membrane</location>
        <topology evidence="2">Multi-pass membrane protein</topology>
    </subcellularLocation>
</comment>
<keyword evidence="4 9" id="KW-0812">Transmembrane</keyword>
<keyword evidence="7 9" id="KW-1133">Transmembrane helix</keyword>
<evidence type="ECO:0000256" key="8">
    <source>
        <dbReference type="ARBA" id="ARBA00023136"/>
    </source>
</evidence>
<dbReference type="GeneID" id="106469061"/>
<evidence type="ECO:0000256" key="5">
    <source>
        <dbReference type="ARBA" id="ARBA00022729"/>
    </source>
</evidence>
<organism evidence="10 11">
    <name type="scientific">Limulus polyphemus</name>
    <name type="common">Atlantic horseshoe crab</name>
    <dbReference type="NCBI Taxonomy" id="6850"/>
    <lineage>
        <taxon>Eukaryota</taxon>
        <taxon>Metazoa</taxon>
        <taxon>Ecdysozoa</taxon>
        <taxon>Arthropoda</taxon>
        <taxon>Chelicerata</taxon>
        <taxon>Merostomata</taxon>
        <taxon>Xiphosura</taxon>
        <taxon>Limulidae</taxon>
        <taxon>Limulus</taxon>
    </lineage>
</organism>
<evidence type="ECO:0000256" key="9">
    <source>
        <dbReference type="SAM" id="Phobius"/>
    </source>
</evidence>
<feature type="transmembrane region" description="Helical" evidence="9">
    <location>
        <begin position="326"/>
        <end position="346"/>
    </location>
</feature>
<feature type="transmembrane region" description="Helical" evidence="9">
    <location>
        <begin position="295"/>
        <end position="314"/>
    </location>
</feature>
<protein>
    <submittedName>
        <fullName evidence="11">Tumor suppressor candidate 3-like</fullName>
    </submittedName>
</protein>
<comment type="function">
    <text evidence="1">Subunit of the oligosaccharyl transferase (OST) complex that catalyzes the initial transfer of a defined glycan (Glc(3)Man(9)GlcNAc(2) in eukaryotes) from the lipid carrier dolichol-pyrophosphate to an asparagine residue within an Asn-X-Ser/Thr consensus motif in nascent polypeptide chains, the first step in protein N-glycosylation. N-glycosylation occurs cotranslationally and the complex associates with the Sec61 complex at the channel-forming translocon complex that mediates protein translocation across the endoplasmic reticulum (ER). All subunits are required for a maximal enzyme activity.</text>
</comment>
<accession>A0ABM1BMG0</accession>
<proteinExistence type="inferred from homology"/>
<evidence type="ECO:0000256" key="7">
    <source>
        <dbReference type="ARBA" id="ARBA00022989"/>
    </source>
</evidence>
<dbReference type="InterPro" id="IPR021149">
    <property type="entry name" value="OligosaccharylTrfase_OST3/OST6"/>
</dbReference>
<evidence type="ECO:0000313" key="10">
    <source>
        <dbReference type="Proteomes" id="UP000694941"/>
    </source>
</evidence>
<dbReference type="RefSeq" id="XP_013784968.1">
    <property type="nucleotide sequence ID" value="XM_013929514.2"/>
</dbReference>
<sequence length="360" mass="40592">MSGSAFAMLTCCSHFGKMVRLAGVDIKINMSYKLFRLILIISVFATFVSQINGNSKKKEVPTLGERVLQLVDMSTKRPIIRLNGDKFRQYVKASPRNYSFVIMLTALSSQRQCAICRQAHDEFQIVANSWRYSQLFSNHLFFGMVDFDEGPDVFQYLGQNSAPVFIHFPEKGKPKKADVMDIQRIGFAAETIARWIGERTDTQIRVFRPPNYSGTIALVILFALIGALLYMRRNNLDFLYNKTSWGIAALCIVFAMTSGQMWNHIRGPPFMHRTPRGNVAYVHGSSGGQFIVETYIVIVLNAAVVFGMILLNEAAASKGDPRKRKIMAVVGLALVAFFFSLILSIFRSKAHGYPYSFLFK</sequence>
<feature type="transmembrane region" description="Helical" evidence="9">
    <location>
        <begin position="212"/>
        <end position="231"/>
    </location>
</feature>
<evidence type="ECO:0000256" key="1">
    <source>
        <dbReference type="ARBA" id="ARBA00002791"/>
    </source>
</evidence>
<dbReference type="PANTHER" id="PTHR12692">
    <property type="entry name" value="DOLICHYL-DIPHOSPHOOLIGOSACCHARIDE--PROTEIN GLYCOSYLTRANSFERASE-RELATED"/>
    <property type="match status" value="1"/>
</dbReference>
<dbReference type="Proteomes" id="UP000694941">
    <property type="component" value="Unplaced"/>
</dbReference>
<evidence type="ECO:0000256" key="3">
    <source>
        <dbReference type="ARBA" id="ARBA00009561"/>
    </source>
</evidence>
<keyword evidence="5" id="KW-0732">Signal</keyword>
<dbReference type="Pfam" id="PF04756">
    <property type="entry name" value="OST3_OST6"/>
    <property type="match status" value="1"/>
</dbReference>
<keyword evidence="10" id="KW-1185">Reference proteome</keyword>
<gene>
    <name evidence="11" type="primary">LOC106469061</name>
</gene>
<name>A0ABM1BMG0_LIMPO</name>
<evidence type="ECO:0000256" key="6">
    <source>
        <dbReference type="ARBA" id="ARBA00022824"/>
    </source>
</evidence>